<comment type="caution">
    <text evidence="1">The sequence shown here is derived from an EMBL/GenBank/DDBJ whole genome shotgun (WGS) entry which is preliminary data.</text>
</comment>
<reference evidence="1 2" key="2">
    <citation type="journal article" date="2022" name="Mol. Ecol. Resour.">
        <title>The genomes of chicory, endive, great burdock and yacon provide insights into Asteraceae paleo-polyploidization history and plant inulin production.</title>
        <authorList>
            <person name="Fan W."/>
            <person name="Wang S."/>
            <person name="Wang H."/>
            <person name="Wang A."/>
            <person name="Jiang F."/>
            <person name="Liu H."/>
            <person name="Zhao H."/>
            <person name="Xu D."/>
            <person name="Zhang Y."/>
        </authorList>
    </citation>
    <scope>NUCLEOTIDE SEQUENCE [LARGE SCALE GENOMIC DNA]</scope>
    <source>
        <strain evidence="2">cv. Punajuju</strain>
        <tissue evidence="1">Leaves</tissue>
    </source>
</reference>
<protein>
    <submittedName>
        <fullName evidence="1">Uncharacterized protein</fullName>
    </submittedName>
</protein>
<proteinExistence type="predicted"/>
<organism evidence="1 2">
    <name type="scientific">Cichorium intybus</name>
    <name type="common">Chicory</name>
    <dbReference type="NCBI Taxonomy" id="13427"/>
    <lineage>
        <taxon>Eukaryota</taxon>
        <taxon>Viridiplantae</taxon>
        <taxon>Streptophyta</taxon>
        <taxon>Embryophyta</taxon>
        <taxon>Tracheophyta</taxon>
        <taxon>Spermatophyta</taxon>
        <taxon>Magnoliopsida</taxon>
        <taxon>eudicotyledons</taxon>
        <taxon>Gunneridae</taxon>
        <taxon>Pentapetalae</taxon>
        <taxon>asterids</taxon>
        <taxon>campanulids</taxon>
        <taxon>Asterales</taxon>
        <taxon>Asteraceae</taxon>
        <taxon>Cichorioideae</taxon>
        <taxon>Cichorieae</taxon>
        <taxon>Cichoriinae</taxon>
        <taxon>Cichorium</taxon>
    </lineage>
</organism>
<keyword evidence="2" id="KW-1185">Reference proteome</keyword>
<dbReference type="EMBL" id="CM042016">
    <property type="protein sequence ID" value="KAI3700269.1"/>
    <property type="molecule type" value="Genomic_DNA"/>
</dbReference>
<accession>A0ACB8ZSH4</accession>
<name>A0ACB8ZSH4_CICIN</name>
<dbReference type="Proteomes" id="UP001055811">
    <property type="component" value="Linkage Group LG08"/>
</dbReference>
<reference evidence="2" key="1">
    <citation type="journal article" date="2022" name="Mol. Ecol. Resour.">
        <title>The genomes of chicory, endive, great burdock and yacon provide insights into Asteraceae palaeo-polyploidization history and plant inulin production.</title>
        <authorList>
            <person name="Fan W."/>
            <person name="Wang S."/>
            <person name="Wang H."/>
            <person name="Wang A."/>
            <person name="Jiang F."/>
            <person name="Liu H."/>
            <person name="Zhao H."/>
            <person name="Xu D."/>
            <person name="Zhang Y."/>
        </authorList>
    </citation>
    <scope>NUCLEOTIDE SEQUENCE [LARGE SCALE GENOMIC DNA]</scope>
    <source>
        <strain evidence="2">cv. Punajuju</strain>
    </source>
</reference>
<evidence type="ECO:0000313" key="2">
    <source>
        <dbReference type="Proteomes" id="UP001055811"/>
    </source>
</evidence>
<gene>
    <name evidence="1" type="ORF">L2E82_44891</name>
</gene>
<evidence type="ECO:0000313" key="1">
    <source>
        <dbReference type="EMBL" id="KAI3700269.1"/>
    </source>
</evidence>
<sequence length="348" mass="40193">MEGGEGRRLSKYDESGEGKERRLELESEPTILSNKYKIEKDEYIRGMDIPERMQLFEESTHPPPTDEMSIEEESIRILHQFRKIKSFQKYGYQALFICKAKALATKHLRSRMIVHPHFQNITGDEAMEMLSEKEPGESIVRPSSRGLSYLTLTIKVYDGVYAHKDIIEGGKENKDIPSMLGLGKTLKIGEDVFEDLDEVMDRYVDPLASHLKTMLGYRKFKHGRKTEVDESLWKEKIQNPSRIVYSFGISHEHPGTFILTYIRSSNLHHEYVGFYPKGFMFRKKMFPEIDRLVAYFQRHITDPRDAWSSVDLERTSPLSFRPGRNDYGAVHGHESGVSRPDGGGVRGR</sequence>